<name>A0ABR8HJ43_NOSPU</name>
<gene>
    <name evidence="3" type="ORF">H6G94_32260</name>
</gene>
<dbReference type="Gene3D" id="1.10.10.10">
    <property type="entry name" value="Winged helix-like DNA-binding domain superfamily/Winged helix DNA-binding domain"/>
    <property type="match status" value="1"/>
</dbReference>
<feature type="domain" description="RNA polymerase sigma-70 region 4" evidence="2">
    <location>
        <begin position="347"/>
        <end position="395"/>
    </location>
</feature>
<dbReference type="PRINTS" id="PR00046">
    <property type="entry name" value="SIGMA70FCT"/>
</dbReference>
<sequence length="1049" mass="119628">MQNVSYEVIVQILGRSPQGFTPFEILDHLLALPQYQGRSRSSIFAELLPVLQSLRDSQEVAHVSPRWVLVKAQENSSAEISDKFTEQKKTESILAIEQEGNPVVYTSLDFANPEKTSKNPKDTNSVDNAEFDFPIEELNLSMRAFNSLKKVGINTVRELQSYSDDYLLSINGFGKTLLDNVRSALAMFKQTPYSKQIKEFYFQPECLKLRSLQIPTNCLSKSPHLRQFVSKYSTVTHLVDAFEAGEIALESHQYEEIKTVITPFQSLRDASDDYLNWLASLSQSTLIEVLIKHQWTPDKLKELSLRQILSAIPPDAREITRKAITSGRIPSKSFTSIAEEIDDCFYHLNDQQKIVLKQQLGLQHGQKRNLADIGRDIGISRERVRQIADKAKSKLSLINHDRILLQIRPVAIEALRSAGCINNLQEWCEDIAQVYSPGEIHLPSVILWIIDFIPEIHSIEISADKFFYIAPFTSQVFENIQACLSEFWTEQRFSDRSQLHEVILPLLPQDILNYEQVVDTLIKTCCNEPIPGIFSAEKWNLADYAYYALHQAGKPLHFNQIGERLVNLIPNWDVSDPSRAAQSYVDRHPDIIRCGSGIYGLRDWGTMEYGHFREVLLDYLSKQSLPVDPEDIYEDLSQLYSVSRATVSMNLNLHPNLFHKFGRSNLYGVAGRRYELPEQNLINLLVAKLEAGPVSLSSLEEDPDLGEYDFKTIYLYLNVSPLFCQTASMNERKFALSIEGKRHYEPGETSTLVENIFNQIREPLHARDLLHFIRNYYAYPPGESAFSRILSEGKDYINIAEGIFIPRYWMNDQTLNPILEDLDTELFREIVLFTLGSKRNLPTSETLFNWLNLCYRNRFFYRGSLIYAQVNLGELSDKKAQAVRQIGKVCQRNGDTSVLAIGQDANSEEVDRSLRLELEDLRQQAQSAQRTLSKGLASVQDGKYRIRYVGVGVEVHITKYGGTDNPCARVLQVLVNSEPYDPSRHNPIPTNTATLDQRREALQKLYEAKLTAYGQVDSYLQVAIGSRPSWGIGYRQMEPITEQATEDVA</sequence>
<dbReference type="Proteomes" id="UP000606396">
    <property type="component" value="Unassembled WGS sequence"/>
</dbReference>
<protein>
    <recommendedName>
        <fullName evidence="5">RNA polymerase sigma-70 region 4 domain-containing protein</fullName>
    </recommendedName>
</protein>
<dbReference type="Pfam" id="PF04545">
    <property type="entry name" value="Sigma70_r4"/>
    <property type="match status" value="1"/>
</dbReference>
<dbReference type="InterPro" id="IPR036388">
    <property type="entry name" value="WH-like_DNA-bd_sf"/>
</dbReference>
<evidence type="ECO:0000313" key="3">
    <source>
        <dbReference type="EMBL" id="MBD2615870.1"/>
    </source>
</evidence>
<dbReference type="EMBL" id="JACJTC010000033">
    <property type="protein sequence ID" value="MBD2615870.1"/>
    <property type="molecule type" value="Genomic_DNA"/>
</dbReference>
<dbReference type="InterPro" id="IPR000943">
    <property type="entry name" value="RNA_pol_sigma70"/>
</dbReference>
<dbReference type="SUPFAM" id="SSF47789">
    <property type="entry name" value="C-terminal domain of RNA polymerase alpha subunit"/>
    <property type="match status" value="1"/>
</dbReference>
<dbReference type="Pfam" id="PF03118">
    <property type="entry name" value="RNA_pol_A_CTD"/>
    <property type="match status" value="1"/>
</dbReference>
<keyword evidence="4" id="KW-1185">Reference proteome</keyword>
<feature type="domain" description="RNA polymerase alpha subunit C-terminal" evidence="1">
    <location>
        <begin position="126"/>
        <end position="186"/>
    </location>
</feature>
<comment type="caution">
    <text evidence="3">The sequence shown here is derived from an EMBL/GenBank/DDBJ whole genome shotgun (WGS) entry which is preliminary data.</text>
</comment>
<dbReference type="InterPro" id="IPR011260">
    <property type="entry name" value="RNAP_asu_C"/>
</dbReference>
<dbReference type="InterPro" id="IPR007630">
    <property type="entry name" value="RNA_pol_sigma70_r4"/>
</dbReference>
<reference evidence="3 4" key="1">
    <citation type="journal article" date="2020" name="ISME J.">
        <title>Comparative genomics reveals insights into cyanobacterial evolution and habitat adaptation.</title>
        <authorList>
            <person name="Chen M.Y."/>
            <person name="Teng W.K."/>
            <person name="Zhao L."/>
            <person name="Hu C.X."/>
            <person name="Zhou Y.K."/>
            <person name="Han B.P."/>
            <person name="Song L.R."/>
            <person name="Shu W.S."/>
        </authorList>
    </citation>
    <scope>NUCLEOTIDE SEQUENCE [LARGE SCALE GENOMIC DNA]</scope>
    <source>
        <strain evidence="3 4">FACHB-252</strain>
    </source>
</reference>
<proteinExistence type="predicted"/>
<evidence type="ECO:0000313" key="4">
    <source>
        <dbReference type="Proteomes" id="UP000606396"/>
    </source>
</evidence>
<accession>A0ABR8HJ43</accession>
<dbReference type="SUPFAM" id="SSF88659">
    <property type="entry name" value="Sigma3 and sigma4 domains of RNA polymerase sigma factors"/>
    <property type="match status" value="1"/>
</dbReference>
<evidence type="ECO:0008006" key="5">
    <source>
        <dbReference type="Google" id="ProtNLM"/>
    </source>
</evidence>
<dbReference type="InterPro" id="IPR013324">
    <property type="entry name" value="RNA_pol_sigma_r3/r4-like"/>
</dbReference>
<evidence type="ECO:0000259" key="2">
    <source>
        <dbReference type="Pfam" id="PF04545"/>
    </source>
</evidence>
<organism evidence="3 4">
    <name type="scientific">Nostoc punctiforme FACHB-252</name>
    <dbReference type="NCBI Taxonomy" id="1357509"/>
    <lineage>
        <taxon>Bacteria</taxon>
        <taxon>Bacillati</taxon>
        <taxon>Cyanobacteriota</taxon>
        <taxon>Cyanophyceae</taxon>
        <taxon>Nostocales</taxon>
        <taxon>Nostocaceae</taxon>
        <taxon>Nostoc</taxon>
    </lineage>
</organism>
<evidence type="ECO:0000259" key="1">
    <source>
        <dbReference type="Pfam" id="PF03118"/>
    </source>
</evidence>
<dbReference type="Gene3D" id="1.10.150.20">
    <property type="entry name" value="5' to 3' exonuclease, C-terminal subdomain"/>
    <property type="match status" value="1"/>
</dbReference>